<dbReference type="GO" id="GO:0035299">
    <property type="term" value="F:inositol-1,3,4,5,6-pentakisphosphate 2-kinase activity"/>
    <property type="evidence" value="ECO:0007669"/>
    <property type="project" value="UniProtKB-EC"/>
</dbReference>
<gene>
    <name evidence="9" type="ORF">IWW36_000171</name>
</gene>
<dbReference type="OrthoDB" id="272370at2759"/>
<dbReference type="GO" id="GO:0005524">
    <property type="term" value="F:ATP binding"/>
    <property type="evidence" value="ECO:0007669"/>
    <property type="project" value="UniProtKB-KW"/>
</dbReference>
<evidence type="ECO:0000256" key="3">
    <source>
        <dbReference type="ARBA" id="ARBA00014846"/>
    </source>
</evidence>
<comment type="function">
    <text evidence="8">Phosphorylates Ins(1,3,4,5,6)P5 at position 2 to form Ins(1,2,3,4,5,6)P6 (InsP6 or phytate).</text>
</comment>
<proteinExistence type="predicted"/>
<organism evidence="9 10">
    <name type="scientific">Coemansia brasiliensis</name>
    <dbReference type="NCBI Taxonomy" id="2650707"/>
    <lineage>
        <taxon>Eukaryota</taxon>
        <taxon>Fungi</taxon>
        <taxon>Fungi incertae sedis</taxon>
        <taxon>Zoopagomycota</taxon>
        <taxon>Kickxellomycotina</taxon>
        <taxon>Kickxellomycetes</taxon>
        <taxon>Kickxellales</taxon>
        <taxon>Kickxellaceae</taxon>
        <taxon>Coemansia</taxon>
    </lineage>
</organism>
<evidence type="ECO:0000256" key="7">
    <source>
        <dbReference type="ARBA" id="ARBA00022840"/>
    </source>
</evidence>
<comment type="domain">
    <text evidence="8">The EXKPK motif is conserved in inositol-pentakisphosphate 2-kinases of both family 1 and 2.</text>
</comment>
<dbReference type="InterPro" id="IPR043001">
    <property type="entry name" value="IP5_2-K_N_lobe"/>
</dbReference>
<keyword evidence="5 8" id="KW-0547">Nucleotide-binding</keyword>
<dbReference type="EMBL" id="JANBUW010000002">
    <property type="protein sequence ID" value="KAJ2852542.1"/>
    <property type="molecule type" value="Genomic_DNA"/>
</dbReference>
<evidence type="ECO:0000256" key="4">
    <source>
        <dbReference type="ARBA" id="ARBA00022679"/>
    </source>
</evidence>
<dbReference type="GO" id="GO:0005634">
    <property type="term" value="C:nucleus"/>
    <property type="evidence" value="ECO:0007669"/>
    <property type="project" value="TreeGrafter"/>
</dbReference>
<keyword evidence="6 8" id="KW-0418">Kinase</keyword>
<protein>
    <recommendedName>
        <fullName evidence="3 8">Inositol-pentakisphosphate 2-kinase</fullName>
        <ecNumber evidence="2 8">2.7.1.158</ecNumber>
    </recommendedName>
</protein>
<reference evidence="9" key="1">
    <citation type="submission" date="2022-07" db="EMBL/GenBank/DDBJ databases">
        <title>Phylogenomic reconstructions and comparative analyses of Kickxellomycotina fungi.</title>
        <authorList>
            <person name="Reynolds N.K."/>
            <person name="Stajich J.E."/>
            <person name="Barry K."/>
            <person name="Grigoriev I.V."/>
            <person name="Crous P."/>
            <person name="Smith M.E."/>
        </authorList>
    </citation>
    <scope>NUCLEOTIDE SEQUENCE</scope>
    <source>
        <strain evidence="9">NRRL 1566</strain>
    </source>
</reference>
<keyword evidence="4 8" id="KW-0808">Transferase</keyword>
<evidence type="ECO:0000256" key="2">
    <source>
        <dbReference type="ARBA" id="ARBA00012023"/>
    </source>
</evidence>
<dbReference type="PANTHER" id="PTHR14456:SF2">
    <property type="entry name" value="INOSITOL-PENTAKISPHOSPHATE 2-KINASE"/>
    <property type="match status" value="1"/>
</dbReference>
<dbReference type="GO" id="GO:0032958">
    <property type="term" value="P:inositol phosphate biosynthetic process"/>
    <property type="evidence" value="ECO:0007669"/>
    <property type="project" value="TreeGrafter"/>
</dbReference>
<name>A0A9W8IDY2_9FUNG</name>
<comment type="catalytic activity">
    <reaction evidence="1 8">
        <text>1D-myo-inositol 1,3,4,5,6-pentakisphosphate + ATP = 1D-myo-inositol hexakisphosphate + ADP + H(+)</text>
        <dbReference type="Rhea" id="RHEA:20313"/>
        <dbReference type="ChEBI" id="CHEBI:15378"/>
        <dbReference type="ChEBI" id="CHEBI:30616"/>
        <dbReference type="ChEBI" id="CHEBI:57733"/>
        <dbReference type="ChEBI" id="CHEBI:58130"/>
        <dbReference type="ChEBI" id="CHEBI:456216"/>
        <dbReference type="EC" id="2.7.1.158"/>
    </reaction>
</comment>
<keyword evidence="10" id="KW-1185">Reference proteome</keyword>
<accession>A0A9W8IDY2</accession>
<evidence type="ECO:0000256" key="6">
    <source>
        <dbReference type="ARBA" id="ARBA00022777"/>
    </source>
</evidence>
<evidence type="ECO:0000256" key="1">
    <source>
        <dbReference type="ARBA" id="ARBA00001774"/>
    </source>
</evidence>
<dbReference type="InterPro" id="IPR009286">
    <property type="entry name" value="Ins_P5_2-kin"/>
</dbReference>
<keyword evidence="7 8" id="KW-0067">ATP-binding</keyword>
<evidence type="ECO:0000313" key="9">
    <source>
        <dbReference type="EMBL" id="KAJ2852542.1"/>
    </source>
</evidence>
<comment type="caution">
    <text evidence="9">The sequence shown here is derived from an EMBL/GenBank/DDBJ whole genome shotgun (WGS) entry which is preliminary data.</text>
</comment>
<sequence>MEFKLQDISLDASEWSYSGEGNMKIVFSYTGNDFKLAGWLLRLDKANNHSSSSEQHKRYENSIFSTHVIGSLTGPSYILPQKFVPVTPLFLTQLNQRCLAVRPAHRVHVLIDLAQQIGVLMPNMLKPGNESAVTVELKPKWGYLPTSSHICAANEVKRRVCRYCMHQYLKHQGKGSEFCPLDLFSTSQDRIVRALDCLAQSPQNNLRVFVDGIIVNTDDSLDTCKIPQWDLLKHVLAQILLQEQFLIKLRQLQKSLDPLDIEGIYPIYQRAVANGKLADCEPSIDDWLQAVEQFRSQTTCPTDKQMVLQFLLSTVLKDISVLIMIKQWPHHYTPGQLPEYRIAIVDTEPKKLSKMPKYLERYQSIVSTYLKHHPHPSSQKQCYE</sequence>
<evidence type="ECO:0000256" key="8">
    <source>
        <dbReference type="RuleBase" id="RU364126"/>
    </source>
</evidence>
<evidence type="ECO:0000313" key="10">
    <source>
        <dbReference type="Proteomes" id="UP001139887"/>
    </source>
</evidence>
<dbReference type="Pfam" id="PF06090">
    <property type="entry name" value="Ins_P5_2-kin"/>
    <property type="match status" value="1"/>
</dbReference>
<dbReference type="EC" id="2.7.1.158" evidence="2 8"/>
<evidence type="ECO:0000256" key="5">
    <source>
        <dbReference type="ARBA" id="ARBA00022741"/>
    </source>
</evidence>
<dbReference type="PANTHER" id="PTHR14456">
    <property type="entry name" value="INOSITOL POLYPHOSPHATE KINASE 1"/>
    <property type="match status" value="1"/>
</dbReference>
<dbReference type="AlphaFoldDB" id="A0A9W8IDY2"/>
<dbReference type="Gene3D" id="3.30.200.110">
    <property type="entry name" value="Inositol-pentakisphosphate 2-kinase, N-lobe"/>
    <property type="match status" value="1"/>
</dbReference>
<dbReference type="Proteomes" id="UP001139887">
    <property type="component" value="Unassembled WGS sequence"/>
</dbReference>